<reference evidence="3" key="1">
    <citation type="submission" date="2022-08" db="EMBL/GenBank/DDBJ databases">
        <title>Mycobacterium kiyosense sp. nov., scotochromogenic slow-glowing species isolated from respiratory specimens.</title>
        <authorList>
            <person name="Fukano H."/>
            <person name="Kazumi Y."/>
            <person name="Sakagami N."/>
            <person name="Ato M."/>
            <person name="Mitarai S."/>
            <person name="Hoshino Y."/>
        </authorList>
    </citation>
    <scope>NUCLEOTIDE SEQUENCE</scope>
    <source>
        <strain evidence="3">1413</strain>
        <strain evidence="2">SRL2020-028</strain>
    </source>
</reference>
<dbReference type="EMBL" id="BRXE01000005">
    <property type="protein sequence ID" value="GLB81681.1"/>
    <property type="molecule type" value="Genomic_DNA"/>
</dbReference>
<evidence type="ECO:0008006" key="5">
    <source>
        <dbReference type="Google" id="ProtNLM"/>
    </source>
</evidence>
<comment type="caution">
    <text evidence="3">The sequence shown here is derived from an EMBL/GenBank/DDBJ whole genome shotgun (WGS) entry which is preliminary data.</text>
</comment>
<gene>
    <name evidence="3" type="ORF">Mkiyose1413_11120</name>
    <name evidence="2" type="ORF">SRL2020028_09370</name>
</gene>
<keyword evidence="1" id="KW-1133">Transmembrane helix</keyword>
<feature type="transmembrane region" description="Helical" evidence="1">
    <location>
        <begin position="17"/>
        <end position="38"/>
    </location>
</feature>
<organism evidence="3 4">
    <name type="scientific">Mycobacterium kiyosense</name>
    <dbReference type="NCBI Taxonomy" id="2871094"/>
    <lineage>
        <taxon>Bacteria</taxon>
        <taxon>Bacillati</taxon>
        <taxon>Actinomycetota</taxon>
        <taxon>Actinomycetes</taxon>
        <taxon>Mycobacteriales</taxon>
        <taxon>Mycobacteriaceae</taxon>
        <taxon>Mycobacterium</taxon>
    </lineage>
</organism>
<dbReference type="AlphaFoldDB" id="A0A9P3Q4Z3"/>
<evidence type="ECO:0000313" key="3">
    <source>
        <dbReference type="EMBL" id="GLD29229.1"/>
    </source>
</evidence>
<keyword evidence="4" id="KW-1185">Reference proteome</keyword>
<dbReference type="EMBL" id="BRZI01000004">
    <property type="protein sequence ID" value="GLD29229.1"/>
    <property type="molecule type" value="Genomic_DNA"/>
</dbReference>
<protein>
    <recommendedName>
        <fullName evidence="5">MCE family protein</fullName>
    </recommendedName>
</protein>
<name>A0A9P3Q4Z3_9MYCO</name>
<proteinExistence type="predicted"/>
<sequence length="106" mass="11372">MNANSFDVDGRGPTDRQLFGCGLAVVLVAALLTTGLLFKSTGRLDDYVPVVADLVNVGDGLPQKSDVKYHGVLVGTVDDVVPAERGKPNFVHINLKPVTPSRFRPR</sequence>
<evidence type="ECO:0000313" key="2">
    <source>
        <dbReference type="EMBL" id="GLB81681.1"/>
    </source>
</evidence>
<accession>A0A9P3Q4Z3</accession>
<evidence type="ECO:0000313" key="4">
    <source>
        <dbReference type="Proteomes" id="UP001064782"/>
    </source>
</evidence>
<keyword evidence="1" id="KW-0812">Transmembrane</keyword>
<dbReference type="Proteomes" id="UP001064782">
    <property type="component" value="Unassembled WGS sequence"/>
</dbReference>
<keyword evidence="1" id="KW-0472">Membrane</keyword>
<evidence type="ECO:0000256" key="1">
    <source>
        <dbReference type="SAM" id="Phobius"/>
    </source>
</evidence>
<dbReference type="Proteomes" id="UP001165663">
    <property type="component" value="Unassembled WGS sequence"/>
</dbReference>